<evidence type="ECO:0000259" key="1">
    <source>
        <dbReference type="PROSITE" id="PS50937"/>
    </source>
</evidence>
<dbReference type="CDD" id="cd01106">
    <property type="entry name" value="HTH_TipAL-Mta"/>
    <property type="match status" value="1"/>
</dbReference>
<dbReference type="InterPro" id="IPR009061">
    <property type="entry name" value="DNA-bd_dom_put_sf"/>
</dbReference>
<accession>A0ABW4VYA4</accession>
<feature type="domain" description="HTH merR-type" evidence="1">
    <location>
        <begin position="1"/>
        <end position="69"/>
    </location>
</feature>
<proteinExistence type="predicted"/>
<dbReference type="EMBL" id="JBHUHQ010000009">
    <property type="protein sequence ID" value="MFD2043691.1"/>
    <property type="molecule type" value="Genomic_DNA"/>
</dbReference>
<dbReference type="RefSeq" id="WP_377555422.1">
    <property type="nucleotide sequence ID" value="NZ_JBHUHQ010000009.1"/>
</dbReference>
<protein>
    <submittedName>
        <fullName evidence="2">Methyltransferase domain-containing protein</fullName>
    </submittedName>
</protein>
<keyword evidence="2" id="KW-0489">Methyltransferase</keyword>
<dbReference type="SMART" id="SM00422">
    <property type="entry name" value="HTH_MERR"/>
    <property type="match status" value="1"/>
</dbReference>
<dbReference type="PROSITE" id="PS50937">
    <property type="entry name" value="HTH_MERR_2"/>
    <property type="match status" value="1"/>
</dbReference>
<dbReference type="Pfam" id="PF13411">
    <property type="entry name" value="MerR_1"/>
    <property type="match status" value="1"/>
</dbReference>
<dbReference type="GO" id="GO:0032259">
    <property type="term" value="P:methylation"/>
    <property type="evidence" value="ECO:0007669"/>
    <property type="project" value="UniProtKB-KW"/>
</dbReference>
<dbReference type="PANTHER" id="PTHR43591">
    <property type="entry name" value="METHYLTRANSFERASE"/>
    <property type="match status" value="1"/>
</dbReference>
<dbReference type="InterPro" id="IPR000551">
    <property type="entry name" value="MerR-type_HTH_dom"/>
</dbReference>
<evidence type="ECO:0000313" key="2">
    <source>
        <dbReference type="EMBL" id="MFD2043691.1"/>
    </source>
</evidence>
<dbReference type="CDD" id="cd02440">
    <property type="entry name" value="AdoMet_MTases"/>
    <property type="match status" value="1"/>
</dbReference>
<dbReference type="InterPro" id="IPR041698">
    <property type="entry name" value="Methyltransf_25"/>
</dbReference>
<dbReference type="Gene3D" id="1.10.1660.10">
    <property type="match status" value="1"/>
</dbReference>
<gene>
    <name evidence="2" type="ORF">ACFSJF_05285</name>
</gene>
<comment type="caution">
    <text evidence="2">The sequence shown here is derived from an EMBL/GenBank/DDBJ whole genome shotgun (WGS) entry which is preliminary data.</text>
</comment>
<keyword evidence="2" id="KW-0808">Transferase</keyword>
<dbReference type="Proteomes" id="UP001597383">
    <property type="component" value="Unassembled WGS sequence"/>
</dbReference>
<reference evidence="3" key="1">
    <citation type="journal article" date="2019" name="Int. J. Syst. Evol. Microbiol.">
        <title>The Global Catalogue of Microorganisms (GCM) 10K type strain sequencing project: providing services to taxonomists for standard genome sequencing and annotation.</title>
        <authorList>
            <consortium name="The Broad Institute Genomics Platform"/>
            <consortium name="The Broad Institute Genome Sequencing Center for Infectious Disease"/>
            <person name="Wu L."/>
            <person name="Ma J."/>
        </authorList>
    </citation>
    <scope>NUCLEOTIDE SEQUENCE [LARGE SCALE GENOMIC DNA]</scope>
    <source>
        <strain evidence="3">R28</strain>
    </source>
</reference>
<sequence>MLIKEVAEKLNTTARSIRFYEEKGLISPKKDEENDYRYFTEKDLLRLSTILALREVGFPVNEIKVLLEDPSMSIQQYLNIQRSALYEKWIEMRDMIETIDEMVDRTTEDSYLPKDFYALAQHLKNLKSIRKNWTDRWNFDQQASDYDENIKKQGFSFNVHEGYDQALARIVEKTSLQPGNTCLDIGIGTGNLGSKFLQDGIKVIGVDQSEKMLEKCKEKHPQIETRKGHFLALPILDHSVDAVVSSYALHHLPDEEKVIALEEMTRVLKPNGQICIADLMFTDKVHREKVIADFQAVGNQIAIECIADEYYADRSLLTNWFSNCGYQIESYQFNRILGMIYARRHK</sequence>
<name>A0ABW4VYA4_9BACI</name>
<dbReference type="InterPro" id="IPR029063">
    <property type="entry name" value="SAM-dependent_MTases_sf"/>
</dbReference>
<keyword evidence="3" id="KW-1185">Reference proteome</keyword>
<organism evidence="2 3">
    <name type="scientific">Ornithinibacillus salinisoli</name>
    <dbReference type="NCBI Taxonomy" id="1848459"/>
    <lineage>
        <taxon>Bacteria</taxon>
        <taxon>Bacillati</taxon>
        <taxon>Bacillota</taxon>
        <taxon>Bacilli</taxon>
        <taxon>Bacillales</taxon>
        <taxon>Bacillaceae</taxon>
        <taxon>Ornithinibacillus</taxon>
    </lineage>
</organism>
<dbReference type="SUPFAM" id="SSF46955">
    <property type="entry name" value="Putative DNA-binding domain"/>
    <property type="match status" value="1"/>
</dbReference>
<evidence type="ECO:0000313" key="3">
    <source>
        <dbReference type="Proteomes" id="UP001597383"/>
    </source>
</evidence>
<dbReference type="SUPFAM" id="SSF53335">
    <property type="entry name" value="S-adenosyl-L-methionine-dependent methyltransferases"/>
    <property type="match status" value="1"/>
</dbReference>
<dbReference type="GO" id="GO:0008168">
    <property type="term" value="F:methyltransferase activity"/>
    <property type="evidence" value="ECO:0007669"/>
    <property type="project" value="UniProtKB-KW"/>
</dbReference>
<dbReference type="Gene3D" id="3.40.50.150">
    <property type="entry name" value="Vaccinia Virus protein VP39"/>
    <property type="match status" value="1"/>
</dbReference>
<dbReference type="Pfam" id="PF13649">
    <property type="entry name" value="Methyltransf_25"/>
    <property type="match status" value="1"/>
</dbReference>